<gene>
    <name evidence="1" type="ORF">SAE01_00180</name>
</gene>
<accession>A0A512B6D5</accession>
<dbReference type="RefSeq" id="WP_147201497.1">
    <property type="nucleotide sequence ID" value="NZ_BJYT01000001.1"/>
</dbReference>
<comment type="caution">
    <text evidence="1">The sequence shown here is derived from an EMBL/GenBank/DDBJ whole genome shotgun (WGS) entry which is preliminary data.</text>
</comment>
<protein>
    <submittedName>
        <fullName evidence="1">Uncharacterized protein</fullName>
    </submittedName>
</protein>
<name>A0A512B6D5_9BACT</name>
<dbReference type="AlphaFoldDB" id="A0A512B6D5"/>
<keyword evidence="2" id="KW-1185">Reference proteome</keyword>
<dbReference type="OrthoDB" id="1100665at2"/>
<dbReference type="Proteomes" id="UP000321513">
    <property type="component" value="Unassembled WGS sequence"/>
</dbReference>
<sequence>MKIITLVIAAFIYQTLSAQHASRVVIGAGKRVSEVLTPDVLFLYKQFKPGRILLKDNVAYNAQLNYNLFNGEIMFASPSGDTLALNTEQMLNIKRVSIDSDSYVYNKGYLQIIKENAFGSLGRKQQYYVVSREKIGGYDLASPASSIDSYTSFSDRANSRHDLVVRENISLVLKTEFFIGDPYNLFLPINKKNLEKIFFKKRDLLDSYLKEHEVDFKNEKQLTALFIYLTEGS</sequence>
<dbReference type="EMBL" id="BJYT01000001">
    <property type="protein sequence ID" value="GEO07522.1"/>
    <property type="molecule type" value="Genomic_DNA"/>
</dbReference>
<evidence type="ECO:0000313" key="2">
    <source>
        <dbReference type="Proteomes" id="UP000321513"/>
    </source>
</evidence>
<proteinExistence type="predicted"/>
<evidence type="ECO:0000313" key="1">
    <source>
        <dbReference type="EMBL" id="GEO07522.1"/>
    </source>
</evidence>
<reference evidence="1 2" key="1">
    <citation type="submission" date="2019-07" db="EMBL/GenBank/DDBJ databases">
        <title>Whole genome shotgun sequence of Segetibacter aerophilus NBRC 106135.</title>
        <authorList>
            <person name="Hosoyama A."/>
            <person name="Uohara A."/>
            <person name="Ohji S."/>
            <person name="Ichikawa N."/>
        </authorList>
    </citation>
    <scope>NUCLEOTIDE SEQUENCE [LARGE SCALE GENOMIC DNA]</scope>
    <source>
        <strain evidence="1 2">NBRC 106135</strain>
    </source>
</reference>
<organism evidence="1 2">
    <name type="scientific">Segetibacter aerophilus</name>
    <dbReference type="NCBI Taxonomy" id="670293"/>
    <lineage>
        <taxon>Bacteria</taxon>
        <taxon>Pseudomonadati</taxon>
        <taxon>Bacteroidota</taxon>
        <taxon>Chitinophagia</taxon>
        <taxon>Chitinophagales</taxon>
        <taxon>Chitinophagaceae</taxon>
        <taxon>Segetibacter</taxon>
    </lineage>
</organism>